<proteinExistence type="predicted"/>
<organism evidence="1 2">
    <name type="scientific">Romanomermis culicivorax</name>
    <name type="common">Nematode worm</name>
    <dbReference type="NCBI Taxonomy" id="13658"/>
    <lineage>
        <taxon>Eukaryota</taxon>
        <taxon>Metazoa</taxon>
        <taxon>Ecdysozoa</taxon>
        <taxon>Nematoda</taxon>
        <taxon>Enoplea</taxon>
        <taxon>Dorylaimia</taxon>
        <taxon>Mermithida</taxon>
        <taxon>Mermithoidea</taxon>
        <taxon>Mermithidae</taxon>
        <taxon>Romanomermis</taxon>
    </lineage>
</organism>
<name>A0A915IED1_ROMCU</name>
<dbReference type="Proteomes" id="UP000887565">
    <property type="component" value="Unplaced"/>
</dbReference>
<sequence>MKESPPAFSVQRLRNRVGVTPPICQSHRQPRDPVDHHQIVCLQLGRTVANVQMHLMVLMEKIPSVCLLRQ</sequence>
<reference evidence="2" key="1">
    <citation type="submission" date="2022-11" db="UniProtKB">
        <authorList>
            <consortium name="WormBaseParasite"/>
        </authorList>
    </citation>
    <scope>IDENTIFICATION</scope>
</reference>
<accession>A0A915IED1</accession>
<keyword evidence="1" id="KW-1185">Reference proteome</keyword>
<protein>
    <submittedName>
        <fullName evidence="2">Uncharacterized protein</fullName>
    </submittedName>
</protein>
<evidence type="ECO:0000313" key="2">
    <source>
        <dbReference type="WBParaSite" id="nRc.2.0.1.t11571-RA"/>
    </source>
</evidence>
<evidence type="ECO:0000313" key="1">
    <source>
        <dbReference type="Proteomes" id="UP000887565"/>
    </source>
</evidence>
<dbReference type="WBParaSite" id="nRc.2.0.1.t11571-RA">
    <property type="protein sequence ID" value="nRc.2.0.1.t11571-RA"/>
    <property type="gene ID" value="nRc.2.0.1.g11571"/>
</dbReference>
<dbReference type="AlphaFoldDB" id="A0A915IED1"/>